<organism evidence="2">
    <name type="scientific">Zea mays</name>
    <name type="common">Maize</name>
    <dbReference type="NCBI Taxonomy" id="4577"/>
    <lineage>
        <taxon>Eukaryota</taxon>
        <taxon>Viridiplantae</taxon>
        <taxon>Streptophyta</taxon>
        <taxon>Embryophyta</taxon>
        <taxon>Tracheophyta</taxon>
        <taxon>Spermatophyta</taxon>
        <taxon>Magnoliopsida</taxon>
        <taxon>Liliopsida</taxon>
        <taxon>Poales</taxon>
        <taxon>Poaceae</taxon>
        <taxon>PACMAD clade</taxon>
        <taxon>Panicoideae</taxon>
        <taxon>Andropogonodae</taxon>
        <taxon>Andropogoneae</taxon>
        <taxon>Tripsacinae</taxon>
        <taxon>Zea</taxon>
    </lineage>
</organism>
<dbReference type="EMBL" id="BT086174">
    <property type="protein sequence ID" value="ACR36527.1"/>
    <property type="molecule type" value="mRNA"/>
</dbReference>
<protein>
    <submittedName>
        <fullName evidence="2">Uncharacterized protein</fullName>
    </submittedName>
</protein>
<dbReference type="AlphaFoldDB" id="C4J3I3"/>
<feature type="region of interest" description="Disordered" evidence="1">
    <location>
        <begin position="31"/>
        <end position="101"/>
    </location>
</feature>
<evidence type="ECO:0000256" key="1">
    <source>
        <dbReference type="SAM" id="MobiDB-lite"/>
    </source>
</evidence>
<feature type="compositionally biased region" description="Basic and acidic residues" evidence="1">
    <location>
        <begin position="62"/>
        <end position="79"/>
    </location>
</feature>
<proteinExistence type="evidence at transcript level"/>
<reference evidence="2" key="1">
    <citation type="journal article" date="2009" name="PLoS Genet.">
        <title>Sequencing, mapping, and analysis of 27,455 maize full-length cDNAs.</title>
        <authorList>
            <person name="Soderlund C."/>
            <person name="Descour A."/>
            <person name="Kudrna D."/>
            <person name="Bomhoff M."/>
            <person name="Boyd L."/>
            <person name="Currie J."/>
            <person name="Angelova A."/>
            <person name="Collura K."/>
            <person name="Wissotski M."/>
            <person name="Ashley E."/>
            <person name="Morrow D."/>
            <person name="Fernandes J."/>
            <person name="Walbot V."/>
            <person name="Yu Y."/>
        </authorList>
    </citation>
    <scope>NUCLEOTIDE SEQUENCE</scope>
    <source>
        <strain evidence="2">B73</strain>
    </source>
</reference>
<sequence length="168" mass="18466">MLHRGIISFRRSGRRLMQQGRAVVRLRQHQTVVPDSSNHHLRGSCQRAPSHSLVPVNLPTGDEQHESRQHEQGRDREPDSPPNVVLHPDDHRRGQQGADVDGEVVPVEEGALGPPLHGVRRVELVGTERADARLDSAGAESGEVEAQVREEAVGATAVGRAHEQREKS</sequence>
<accession>C4J3I3</accession>
<dbReference type="EMBL" id="BT085380">
    <property type="protein sequence ID" value="ACR35733.1"/>
    <property type="molecule type" value="mRNA"/>
</dbReference>
<evidence type="ECO:0000313" key="2">
    <source>
        <dbReference type="EMBL" id="ACR35733.1"/>
    </source>
</evidence>
<reference evidence="2" key="2">
    <citation type="submission" date="2012-06" db="EMBL/GenBank/DDBJ databases">
        <authorList>
            <person name="Yu Y."/>
            <person name="Currie J."/>
            <person name="Lomeli R."/>
            <person name="Angelova A."/>
            <person name="Collura K."/>
            <person name="Wissotski M."/>
            <person name="Campos D."/>
            <person name="Kudrna D."/>
            <person name="Golser W."/>
            <person name="Ashely E."/>
            <person name="Descour A."/>
            <person name="Fernandes J."/>
            <person name="Soderlund C."/>
            <person name="Walbot V."/>
        </authorList>
    </citation>
    <scope>NUCLEOTIDE SEQUENCE</scope>
    <source>
        <strain evidence="2">B73</strain>
    </source>
</reference>
<name>C4J3I3_MAIZE</name>